<keyword evidence="2" id="KW-1185">Reference proteome</keyword>
<reference evidence="1 2" key="1">
    <citation type="journal article" date="2019" name="Nat. Ecol. Evol.">
        <title>Megaphylogeny resolves global patterns of mushroom evolution.</title>
        <authorList>
            <person name="Varga T."/>
            <person name="Krizsan K."/>
            <person name="Foldi C."/>
            <person name="Dima B."/>
            <person name="Sanchez-Garcia M."/>
            <person name="Sanchez-Ramirez S."/>
            <person name="Szollosi G.J."/>
            <person name="Szarkandi J.G."/>
            <person name="Papp V."/>
            <person name="Albert L."/>
            <person name="Andreopoulos W."/>
            <person name="Angelini C."/>
            <person name="Antonin V."/>
            <person name="Barry K.W."/>
            <person name="Bougher N.L."/>
            <person name="Buchanan P."/>
            <person name="Buyck B."/>
            <person name="Bense V."/>
            <person name="Catcheside P."/>
            <person name="Chovatia M."/>
            <person name="Cooper J."/>
            <person name="Damon W."/>
            <person name="Desjardin D."/>
            <person name="Finy P."/>
            <person name="Geml J."/>
            <person name="Haridas S."/>
            <person name="Hughes K."/>
            <person name="Justo A."/>
            <person name="Karasinski D."/>
            <person name="Kautmanova I."/>
            <person name="Kiss B."/>
            <person name="Kocsube S."/>
            <person name="Kotiranta H."/>
            <person name="LaButti K.M."/>
            <person name="Lechner B.E."/>
            <person name="Liimatainen K."/>
            <person name="Lipzen A."/>
            <person name="Lukacs Z."/>
            <person name="Mihaltcheva S."/>
            <person name="Morgado L.N."/>
            <person name="Niskanen T."/>
            <person name="Noordeloos M.E."/>
            <person name="Ohm R.A."/>
            <person name="Ortiz-Santana B."/>
            <person name="Ovrebo C."/>
            <person name="Racz N."/>
            <person name="Riley R."/>
            <person name="Savchenko A."/>
            <person name="Shiryaev A."/>
            <person name="Soop K."/>
            <person name="Spirin V."/>
            <person name="Szebenyi C."/>
            <person name="Tomsovsky M."/>
            <person name="Tulloss R.E."/>
            <person name="Uehling J."/>
            <person name="Grigoriev I.V."/>
            <person name="Vagvolgyi C."/>
            <person name="Papp T."/>
            <person name="Martin F.M."/>
            <person name="Miettinen O."/>
            <person name="Hibbett D.S."/>
            <person name="Nagy L.G."/>
        </authorList>
    </citation>
    <scope>NUCLEOTIDE SEQUENCE [LARGE SCALE GENOMIC DNA]</scope>
    <source>
        <strain evidence="1 2">NL-1719</strain>
    </source>
</reference>
<dbReference type="EMBL" id="ML208314">
    <property type="protein sequence ID" value="TFK70391.1"/>
    <property type="molecule type" value="Genomic_DNA"/>
</dbReference>
<dbReference type="Proteomes" id="UP000308600">
    <property type="component" value="Unassembled WGS sequence"/>
</dbReference>
<evidence type="ECO:0000313" key="1">
    <source>
        <dbReference type="EMBL" id="TFK70391.1"/>
    </source>
</evidence>
<evidence type="ECO:0000313" key="2">
    <source>
        <dbReference type="Proteomes" id="UP000308600"/>
    </source>
</evidence>
<accession>A0ACD3AXQ8</accession>
<proteinExistence type="predicted"/>
<name>A0ACD3AXQ8_9AGAR</name>
<organism evidence="1 2">
    <name type="scientific">Pluteus cervinus</name>
    <dbReference type="NCBI Taxonomy" id="181527"/>
    <lineage>
        <taxon>Eukaryota</taxon>
        <taxon>Fungi</taxon>
        <taxon>Dikarya</taxon>
        <taxon>Basidiomycota</taxon>
        <taxon>Agaricomycotina</taxon>
        <taxon>Agaricomycetes</taxon>
        <taxon>Agaricomycetidae</taxon>
        <taxon>Agaricales</taxon>
        <taxon>Pluteineae</taxon>
        <taxon>Pluteaceae</taxon>
        <taxon>Pluteus</taxon>
    </lineage>
</organism>
<gene>
    <name evidence="1" type="ORF">BDN72DRAFT_839110</name>
</gene>
<sequence length="301" mass="33683">MNVDPGTSTPQPYTILRIKRKRGEEPLDALVVESIPSRKRSRGGIGIFKFAQTVETDAWQDEKQKKDIQEQISRLAREPSVTDTKIPNGLSAEPSPPGTVATSPLLRQPKAETQRRYTIVERPPVEPPGPKYPTVPPKVIAAKDLPPAGHPDFRMYDAVPSSDSKPGKGVVDEEMEKFNSMLQDYLSLHETAPALSEESARPKVHADDYVWDVFYHRPATLNEWSDGVKVGTITGPLPSELDPYDTPSDSEEEDEADEDSNAEEYYKNDYPDEASTDSSDEFHEGSEYDDMNGYQDDSDFY</sequence>
<protein>
    <submittedName>
        <fullName evidence="1">Uncharacterized protein</fullName>
    </submittedName>
</protein>